<evidence type="ECO:0000313" key="4">
    <source>
        <dbReference type="Proteomes" id="UP000005408"/>
    </source>
</evidence>
<dbReference type="Proteomes" id="UP000005408">
    <property type="component" value="Unassembled WGS sequence"/>
</dbReference>
<name>A0A8W8MJZ9_MAGGI</name>
<dbReference type="AlphaFoldDB" id="A0A8W8MJZ9"/>
<feature type="domain" description="P2X purinoreceptor 7 intracellular" evidence="2">
    <location>
        <begin position="120"/>
        <end position="186"/>
    </location>
</feature>
<dbReference type="InterPro" id="IPR046815">
    <property type="entry name" value="P2RX7_C"/>
</dbReference>
<feature type="compositionally biased region" description="Low complexity" evidence="1">
    <location>
        <begin position="1"/>
        <end position="13"/>
    </location>
</feature>
<feature type="region of interest" description="Disordered" evidence="1">
    <location>
        <begin position="1"/>
        <end position="55"/>
    </location>
</feature>
<sequence length="200" mass="22870">MDGEISDSSSNITTDDERPIRGRVSNRRRGRGRARGSSGRARGGRGRGRRPVQDFGQPVRAEVALAERDRQMQERIEGLSLDSMRIAILNAYYQQPSFIFRVLEATNHPSNPVNPPSSPIPPSPQDIPSWCRCTHCREMPSEVEKRCCNQIPRNCHSRLLDFQNVVLDPLVLEVAMRYRNDMLAQPQDLDYSRTIWLNKK</sequence>
<reference evidence="3" key="1">
    <citation type="submission" date="2022-08" db="UniProtKB">
        <authorList>
            <consortium name="EnsemblMetazoa"/>
        </authorList>
    </citation>
    <scope>IDENTIFICATION</scope>
    <source>
        <strain evidence="3">05x7-T-G4-1.051#20</strain>
    </source>
</reference>
<dbReference type="EnsemblMetazoa" id="G33775.1">
    <property type="protein sequence ID" value="G33775.1:cds"/>
    <property type="gene ID" value="G33775"/>
</dbReference>
<feature type="compositionally biased region" description="Basic residues" evidence="1">
    <location>
        <begin position="24"/>
        <end position="34"/>
    </location>
</feature>
<evidence type="ECO:0000313" key="3">
    <source>
        <dbReference type="EnsemblMetazoa" id="G33775.1:cds"/>
    </source>
</evidence>
<dbReference type="Pfam" id="PF20478">
    <property type="entry name" value="P2RX7_C"/>
    <property type="match status" value="1"/>
</dbReference>
<organism evidence="3 4">
    <name type="scientific">Magallana gigas</name>
    <name type="common">Pacific oyster</name>
    <name type="synonym">Crassostrea gigas</name>
    <dbReference type="NCBI Taxonomy" id="29159"/>
    <lineage>
        <taxon>Eukaryota</taxon>
        <taxon>Metazoa</taxon>
        <taxon>Spiralia</taxon>
        <taxon>Lophotrochozoa</taxon>
        <taxon>Mollusca</taxon>
        <taxon>Bivalvia</taxon>
        <taxon>Autobranchia</taxon>
        <taxon>Pteriomorphia</taxon>
        <taxon>Ostreida</taxon>
        <taxon>Ostreoidea</taxon>
        <taxon>Ostreidae</taxon>
        <taxon>Magallana</taxon>
    </lineage>
</organism>
<evidence type="ECO:0000259" key="2">
    <source>
        <dbReference type="Pfam" id="PF20478"/>
    </source>
</evidence>
<protein>
    <recommendedName>
        <fullName evidence="2">P2X purinoreceptor 7 intracellular domain-containing protein</fullName>
    </recommendedName>
</protein>
<proteinExistence type="predicted"/>
<dbReference type="PANTHER" id="PTHR36981">
    <property type="entry name" value="ZGC:195170"/>
    <property type="match status" value="1"/>
</dbReference>
<keyword evidence="4" id="KW-1185">Reference proteome</keyword>
<dbReference type="PANTHER" id="PTHR36981:SF3">
    <property type="entry name" value="UBIQUITIN-LIKE PROTEASE FAMILY PROFILE DOMAIN-CONTAINING PROTEIN"/>
    <property type="match status" value="1"/>
</dbReference>
<evidence type="ECO:0000256" key="1">
    <source>
        <dbReference type="SAM" id="MobiDB-lite"/>
    </source>
</evidence>
<accession>A0A8W8MJZ9</accession>